<evidence type="ECO:0000313" key="2">
    <source>
        <dbReference type="Proteomes" id="UP001311232"/>
    </source>
</evidence>
<accession>A0AAV9QXP4</accession>
<evidence type="ECO:0008006" key="3">
    <source>
        <dbReference type="Google" id="ProtNLM"/>
    </source>
</evidence>
<comment type="caution">
    <text evidence="1">The sequence shown here is derived from an EMBL/GenBank/DDBJ whole genome shotgun (WGS) entry which is preliminary data.</text>
</comment>
<name>A0AAV9QXP4_9TELE</name>
<evidence type="ECO:0000313" key="1">
    <source>
        <dbReference type="EMBL" id="KAK5601608.1"/>
    </source>
</evidence>
<dbReference type="Proteomes" id="UP001311232">
    <property type="component" value="Unassembled WGS sequence"/>
</dbReference>
<sequence>MTSFLYPGQRYKLRLQILLPLSALTALTQFLSPDHLNLLSHRVYYPENLWRAFQLLPHLHSEEPEFSFLIPLRILRSLVAFSLSFTLLSVLCSATNLPLCLQRFLSLQLVVSCLMTSRAFNIFFESYLLYLAEISGSQSNPLHFYGLYNESFL</sequence>
<proteinExistence type="predicted"/>
<organism evidence="1 2">
    <name type="scientific">Crenichthys baileyi</name>
    <name type="common">White River springfish</name>
    <dbReference type="NCBI Taxonomy" id="28760"/>
    <lineage>
        <taxon>Eukaryota</taxon>
        <taxon>Metazoa</taxon>
        <taxon>Chordata</taxon>
        <taxon>Craniata</taxon>
        <taxon>Vertebrata</taxon>
        <taxon>Euteleostomi</taxon>
        <taxon>Actinopterygii</taxon>
        <taxon>Neopterygii</taxon>
        <taxon>Teleostei</taxon>
        <taxon>Neoteleostei</taxon>
        <taxon>Acanthomorphata</taxon>
        <taxon>Ovalentaria</taxon>
        <taxon>Atherinomorphae</taxon>
        <taxon>Cyprinodontiformes</taxon>
        <taxon>Goodeidae</taxon>
        <taxon>Crenichthys</taxon>
    </lineage>
</organism>
<keyword evidence="2" id="KW-1185">Reference proteome</keyword>
<gene>
    <name evidence="1" type="ORF">CRENBAI_023273</name>
</gene>
<dbReference type="EMBL" id="JAHHUM010002661">
    <property type="protein sequence ID" value="KAK5601608.1"/>
    <property type="molecule type" value="Genomic_DNA"/>
</dbReference>
<dbReference type="AlphaFoldDB" id="A0AAV9QXP4"/>
<reference evidence="1 2" key="1">
    <citation type="submission" date="2021-06" db="EMBL/GenBank/DDBJ databases">
        <authorList>
            <person name="Palmer J.M."/>
        </authorList>
    </citation>
    <scope>NUCLEOTIDE SEQUENCE [LARGE SCALE GENOMIC DNA]</scope>
    <source>
        <strain evidence="1 2">MEX-2019</strain>
        <tissue evidence="1">Muscle</tissue>
    </source>
</reference>
<protein>
    <recommendedName>
        <fullName evidence="3">Mannosyltransferase</fullName>
    </recommendedName>
</protein>